<evidence type="ECO:0000256" key="1">
    <source>
        <dbReference type="SAM" id="Phobius"/>
    </source>
</evidence>
<name>A0A381X747_9ZZZZ</name>
<evidence type="ECO:0000313" key="2">
    <source>
        <dbReference type="EMBL" id="SVA60372.1"/>
    </source>
</evidence>
<proteinExistence type="predicted"/>
<keyword evidence="1" id="KW-1133">Transmembrane helix</keyword>
<accession>A0A381X747</accession>
<feature type="non-terminal residue" evidence="2">
    <location>
        <position position="140"/>
    </location>
</feature>
<organism evidence="2">
    <name type="scientific">marine metagenome</name>
    <dbReference type="NCBI Taxonomy" id="408172"/>
    <lineage>
        <taxon>unclassified sequences</taxon>
        <taxon>metagenomes</taxon>
        <taxon>ecological metagenomes</taxon>
    </lineage>
</organism>
<feature type="transmembrane region" description="Helical" evidence="1">
    <location>
        <begin position="34"/>
        <end position="51"/>
    </location>
</feature>
<gene>
    <name evidence="2" type="ORF">METZ01_LOCUS113226</name>
</gene>
<dbReference type="AlphaFoldDB" id="A0A381X747"/>
<dbReference type="EMBL" id="UINC01014096">
    <property type="protein sequence ID" value="SVA60372.1"/>
    <property type="molecule type" value="Genomic_DNA"/>
</dbReference>
<keyword evidence="1" id="KW-0472">Membrane</keyword>
<dbReference type="Gene3D" id="3.40.50.1820">
    <property type="entry name" value="alpha/beta hydrolase"/>
    <property type="match status" value="1"/>
</dbReference>
<sequence>MIENFSIQSPFLPLYAQLRHVESLFRYRHHVVKIVHRLFALIIVTIFNLAGGQSMTGDRGRLISSELLEHKTAYQVDRELSGTILFFKATYGASIYKLVYETIDPDGKPTIASGTVTVPKKPDFALPILSFQSGTMVKRD</sequence>
<dbReference type="InterPro" id="IPR029058">
    <property type="entry name" value="AB_hydrolase_fold"/>
</dbReference>
<reference evidence="2" key="1">
    <citation type="submission" date="2018-05" db="EMBL/GenBank/DDBJ databases">
        <authorList>
            <person name="Lanie J.A."/>
            <person name="Ng W.-L."/>
            <person name="Kazmierczak K.M."/>
            <person name="Andrzejewski T.M."/>
            <person name="Davidsen T.M."/>
            <person name="Wayne K.J."/>
            <person name="Tettelin H."/>
            <person name="Glass J.I."/>
            <person name="Rusch D."/>
            <person name="Podicherti R."/>
            <person name="Tsui H.-C.T."/>
            <person name="Winkler M.E."/>
        </authorList>
    </citation>
    <scope>NUCLEOTIDE SEQUENCE</scope>
</reference>
<protein>
    <submittedName>
        <fullName evidence="2">Uncharacterized protein</fullName>
    </submittedName>
</protein>
<feature type="non-terminal residue" evidence="2">
    <location>
        <position position="1"/>
    </location>
</feature>
<keyword evidence="1" id="KW-0812">Transmembrane</keyword>